<feature type="region of interest" description="Disordered" evidence="1">
    <location>
        <begin position="387"/>
        <end position="407"/>
    </location>
</feature>
<evidence type="ECO:0000256" key="1">
    <source>
        <dbReference type="SAM" id="MobiDB-lite"/>
    </source>
</evidence>
<proteinExistence type="predicted"/>
<sequence length="421" mass="46888">MAQLPKQLGWICSKCRGTLKRDGPFRTQHLRSFSSSHKYAKTLATFTPTSSPELDATLNSWRDILSSEHQRLIYKTSRRDILTTPPGVSVSVRKTVAPTVKLIENEEEEIIKLQPANRFARVNQAESLKKIVKLLEQDSSAAAWDNLIPFLEGLRTAKCAVPASFTERLARKANLQGKGRWNTILTAASMVGKTGLTLSERALTREILNGAFHRATLQEFKTVEPERTVQQVIQLLEAPGHCGSDIPSDMSRYADMRQDPVVMAVKLAFSATDVLKKHNRKDQHGIVSSDIRKLLTLDTTTNDDVENVPGFGYVISNIITTRKVSGPRGESISATCQLEDMAVLYGGLSLANKVDLQPFLSKKDSVELSVRLQRYTRQVKEKLEEIGRTVESGSQAQSEGDRKPRRSLKYFDAVQAALPKI</sequence>
<organism evidence="2 3">
    <name type="scientific">Lithohypha guttulata</name>
    <dbReference type="NCBI Taxonomy" id="1690604"/>
    <lineage>
        <taxon>Eukaryota</taxon>
        <taxon>Fungi</taxon>
        <taxon>Dikarya</taxon>
        <taxon>Ascomycota</taxon>
        <taxon>Pezizomycotina</taxon>
        <taxon>Eurotiomycetes</taxon>
        <taxon>Chaetothyriomycetidae</taxon>
        <taxon>Chaetothyriales</taxon>
        <taxon>Trichomeriaceae</taxon>
        <taxon>Lithohypha</taxon>
    </lineage>
</organism>
<evidence type="ECO:0000313" key="3">
    <source>
        <dbReference type="Proteomes" id="UP001309876"/>
    </source>
</evidence>
<comment type="caution">
    <text evidence="2">The sequence shown here is derived from an EMBL/GenBank/DDBJ whole genome shotgun (WGS) entry which is preliminary data.</text>
</comment>
<dbReference type="AlphaFoldDB" id="A0AAN7YIY7"/>
<gene>
    <name evidence="2" type="ORF">LTR05_002461</name>
</gene>
<dbReference type="EMBL" id="JAVRRJ010000002">
    <property type="protein sequence ID" value="KAK5088244.1"/>
    <property type="molecule type" value="Genomic_DNA"/>
</dbReference>
<reference evidence="2 3" key="1">
    <citation type="submission" date="2023-08" db="EMBL/GenBank/DDBJ databases">
        <title>Black Yeasts Isolated from many extreme environments.</title>
        <authorList>
            <person name="Coleine C."/>
            <person name="Stajich J.E."/>
            <person name="Selbmann L."/>
        </authorList>
    </citation>
    <scope>NUCLEOTIDE SEQUENCE [LARGE SCALE GENOMIC DNA]</scope>
    <source>
        <strain evidence="2 3">CCFEE 5910</strain>
    </source>
</reference>
<protein>
    <submittedName>
        <fullName evidence="2">Uncharacterized protein</fullName>
    </submittedName>
</protein>
<keyword evidence="3" id="KW-1185">Reference proteome</keyword>
<accession>A0AAN7YIY7</accession>
<dbReference type="Proteomes" id="UP001309876">
    <property type="component" value="Unassembled WGS sequence"/>
</dbReference>
<evidence type="ECO:0000313" key="2">
    <source>
        <dbReference type="EMBL" id="KAK5088244.1"/>
    </source>
</evidence>
<name>A0AAN7YIY7_9EURO</name>